<keyword evidence="2" id="KW-0472">Membrane</keyword>
<dbReference type="AlphaFoldDB" id="A0A0F9GXS5"/>
<evidence type="ECO:0000313" key="3">
    <source>
        <dbReference type="EMBL" id="KKM03594.1"/>
    </source>
</evidence>
<comment type="caution">
    <text evidence="3">The sequence shown here is derived from an EMBL/GenBank/DDBJ whole genome shotgun (WGS) entry which is preliminary data.</text>
</comment>
<organism evidence="3">
    <name type="scientific">marine sediment metagenome</name>
    <dbReference type="NCBI Taxonomy" id="412755"/>
    <lineage>
        <taxon>unclassified sequences</taxon>
        <taxon>metagenomes</taxon>
        <taxon>ecological metagenomes</taxon>
    </lineage>
</organism>
<keyword evidence="1" id="KW-0175">Coiled coil</keyword>
<gene>
    <name evidence="3" type="ORF">LCGC14_1772860</name>
</gene>
<feature type="coiled-coil region" evidence="1">
    <location>
        <begin position="133"/>
        <end position="165"/>
    </location>
</feature>
<sequence>MEKIKPDQKKVLKEIFKQYLDLGATLKILGVLIASLIICGLFYWDYSEYGFKYFDFMFTYEDGPAWIWIVAGFVIYSIIGIFGGIIISIIIANIITKRSVREILPKYSKNSLSKQKSLLKQNEMRSSLPEIWYLKEDNKIQRLKKEKLEKERKRLEVEKRGMEKRYKRERPIIEKLIQEMKFSEAILKLKDIKNASKKYNLSEINSWVNKKLDKLERKKLKIEKIDRVKKAVLELGIKFARLQIAEISEVCGIDDVQLIVDTVNNMIENKEIYAQYFSSTKSVAFDQQTNIDEIDKLMSTYKDWEDKKVGKK</sequence>
<evidence type="ECO:0000256" key="2">
    <source>
        <dbReference type="SAM" id="Phobius"/>
    </source>
</evidence>
<name>A0A0F9GXS5_9ZZZZ</name>
<dbReference type="EMBL" id="LAZR01016649">
    <property type="protein sequence ID" value="KKM03594.1"/>
    <property type="molecule type" value="Genomic_DNA"/>
</dbReference>
<proteinExistence type="predicted"/>
<feature type="transmembrane region" description="Helical" evidence="2">
    <location>
        <begin position="66"/>
        <end position="96"/>
    </location>
</feature>
<accession>A0A0F9GXS5</accession>
<keyword evidence="2" id="KW-0812">Transmembrane</keyword>
<protein>
    <submittedName>
        <fullName evidence="3">Uncharacterized protein</fullName>
    </submittedName>
</protein>
<keyword evidence="2" id="KW-1133">Transmembrane helix</keyword>
<evidence type="ECO:0000256" key="1">
    <source>
        <dbReference type="SAM" id="Coils"/>
    </source>
</evidence>
<feature type="transmembrane region" description="Helical" evidence="2">
    <location>
        <begin position="20"/>
        <end position="46"/>
    </location>
</feature>
<reference evidence="3" key="1">
    <citation type="journal article" date="2015" name="Nature">
        <title>Complex archaea that bridge the gap between prokaryotes and eukaryotes.</title>
        <authorList>
            <person name="Spang A."/>
            <person name="Saw J.H."/>
            <person name="Jorgensen S.L."/>
            <person name="Zaremba-Niedzwiedzka K."/>
            <person name="Martijn J."/>
            <person name="Lind A.E."/>
            <person name="van Eijk R."/>
            <person name="Schleper C."/>
            <person name="Guy L."/>
            <person name="Ettema T.J."/>
        </authorList>
    </citation>
    <scope>NUCLEOTIDE SEQUENCE</scope>
</reference>